<gene>
    <name evidence="1" type="ORF">FBBNIHIM_03885</name>
</gene>
<dbReference type="EMBL" id="CALSBS010000002">
    <property type="protein sequence ID" value="CAH6635954.1"/>
    <property type="molecule type" value="Genomic_DNA"/>
</dbReference>
<organism evidence="1 2">
    <name type="scientific">Pseudocitrobacter vendiensis</name>
    <dbReference type="NCBI Taxonomy" id="2488306"/>
    <lineage>
        <taxon>Bacteria</taxon>
        <taxon>Pseudomonadati</taxon>
        <taxon>Pseudomonadota</taxon>
        <taxon>Gammaproteobacteria</taxon>
        <taxon>Enterobacterales</taxon>
        <taxon>Enterobacteriaceae</taxon>
        <taxon>Pseudocitrobacter</taxon>
    </lineage>
</organism>
<protein>
    <submittedName>
        <fullName evidence="1">Secreted protein</fullName>
    </submittedName>
</protein>
<evidence type="ECO:0000313" key="2">
    <source>
        <dbReference type="Proteomes" id="UP001152651"/>
    </source>
</evidence>
<name>A0ABN8T984_9ENTR</name>
<dbReference type="Proteomes" id="UP001152651">
    <property type="component" value="Unassembled WGS sequence"/>
</dbReference>
<dbReference type="RefSeq" id="WP_253897013.1">
    <property type="nucleotide sequence ID" value="NZ_CALSBS010000002.1"/>
</dbReference>
<comment type="caution">
    <text evidence="1">The sequence shown here is derived from an EMBL/GenBank/DDBJ whole genome shotgun (WGS) entry which is preliminary data.</text>
</comment>
<reference evidence="1" key="1">
    <citation type="submission" date="2022-05" db="EMBL/GenBank/DDBJ databases">
        <authorList>
            <person name="Blom J."/>
        </authorList>
    </citation>
    <scope>NUCLEOTIDE SEQUENCE</scope>
    <source>
        <strain evidence="1">Type strain: CPO20170097</strain>
    </source>
</reference>
<sequence>MRSKIKYGAFITGCCLYCFGVHGQPINITTDEVKNMSLKECLDINYRKLGLYDGNGPGVKDKSYLLKWYAIDNDSTKKSKELKNFIRREAGGYYRAKPPLKEINNVNMVFELCMHFYKSDKLNRFIVGNIMK</sequence>
<keyword evidence="2" id="KW-1185">Reference proteome</keyword>
<accession>A0ABN8T984</accession>
<proteinExistence type="predicted"/>
<evidence type="ECO:0000313" key="1">
    <source>
        <dbReference type="EMBL" id="CAH6635954.1"/>
    </source>
</evidence>